<dbReference type="GO" id="GO:0046355">
    <property type="term" value="P:mannan catabolic process"/>
    <property type="evidence" value="ECO:0007669"/>
    <property type="project" value="UniProtKB-ARBA"/>
</dbReference>
<dbReference type="Proteomes" id="UP000443090">
    <property type="component" value="Unassembled WGS sequence"/>
</dbReference>
<evidence type="ECO:0000256" key="3">
    <source>
        <dbReference type="ARBA" id="ARBA00005641"/>
    </source>
</evidence>
<comment type="subcellular location">
    <subcellularLocation>
        <location evidence="2">Secreted</location>
    </subcellularLocation>
</comment>
<evidence type="ECO:0000256" key="6">
    <source>
        <dbReference type="ARBA" id="ARBA00022729"/>
    </source>
</evidence>
<evidence type="ECO:0000256" key="7">
    <source>
        <dbReference type="ARBA" id="ARBA00022801"/>
    </source>
</evidence>
<keyword evidence="8" id="KW-0326">Glycosidase</keyword>
<keyword evidence="12" id="KW-1185">Reference proteome</keyword>
<feature type="chain" id="PRO_5034153403" description="mannan endo-1,4-beta-mannosidase" evidence="9">
    <location>
        <begin position="19"/>
        <end position="366"/>
    </location>
</feature>
<evidence type="ECO:0000256" key="2">
    <source>
        <dbReference type="ARBA" id="ARBA00004613"/>
    </source>
</evidence>
<keyword evidence="7" id="KW-0378">Hydrolase</keyword>
<evidence type="ECO:0000256" key="5">
    <source>
        <dbReference type="ARBA" id="ARBA00022525"/>
    </source>
</evidence>
<reference evidence="11 12" key="1">
    <citation type="submission" date="2018-05" db="EMBL/GenBank/DDBJ databases">
        <title>Genome sequencing and assembly of the regulated plant pathogen Lachnellula willkommii and related sister species for the development of diagnostic species identification markers.</title>
        <authorList>
            <person name="Giroux E."/>
            <person name="Bilodeau G."/>
        </authorList>
    </citation>
    <scope>NUCLEOTIDE SEQUENCE [LARGE SCALE GENOMIC DNA]</scope>
    <source>
        <strain evidence="11 12">CBS 160.35</strain>
    </source>
</reference>
<proteinExistence type="inferred from homology"/>
<name>A0A8H8RZH6_9HELO</name>
<evidence type="ECO:0000259" key="10">
    <source>
        <dbReference type="Pfam" id="PF26410"/>
    </source>
</evidence>
<keyword evidence="6 9" id="KW-0732">Signal</keyword>
<dbReference type="FunFam" id="3.20.20.80:FF:000076">
    <property type="entry name" value="Mannan endo-1,4-beta-mannosidase A"/>
    <property type="match status" value="1"/>
</dbReference>
<dbReference type="PANTHER" id="PTHR31451">
    <property type="match status" value="1"/>
</dbReference>
<dbReference type="InterPro" id="IPR001547">
    <property type="entry name" value="Glyco_hydro_5"/>
</dbReference>
<evidence type="ECO:0000256" key="9">
    <source>
        <dbReference type="SAM" id="SignalP"/>
    </source>
</evidence>
<dbReference type="EMBL" id="QGMI01000218">
    <property type="protein sequence ID" value="TVY44844.1"/>
    <property type="molecule type" value="Genomic_DNA"/>
</dbReference>
<feature type="signal peptide" evidence="9">
    <location>
        <begin position="1"/>
        <end position="18"/>
    </location>
</feature>
<feature type="domain" description="Glycoside hydrolase family 5" evidence="10">
    <location>
        <begin position="24"/>
        <end position="305"/>
    </location>
</feature>
<evidence type="ECO:0000313" key="11">
    <source>
        <dbReference type="EMBL" id="TVY44844.1"/>
    </source>
</evidence>
<dbReference type="SUPFAM" id="SSF51445">
    <property type="entry name" value="(Trans)glycosidases"/>
    <property type="match status" value="1"/>
</dbReference>
<protein>
    <recommendedName>
        <fullName evidence="4">mannan endo-1,4-beta-mannosidase</fullName>
        <ecNumber evidence="4">3.2.1.78</ecNumber>
    </recommendedName>
</protein>
<dbReference type="OrthoDB" id="406631at2759"/>
<dbReference type="GO" id="GO:0016985">
    <property type="term" value="F:mannan endo-1,4-beta-mannosidase activity"/>
    <property type="evidence" value="ECO:0007669"/>
    <property type="project" value="UniProtKB-EC"/>
</dbReference>
<comment type="caution">
    <text evidence="11">The sequence shown here is derived from an EMBL/GenBank/DDBJ whole genome shotgun (WGS) entry which is preliminary data.</text>
</comment>
<dbReference type="AlphaFoldDB" id="A0A8H8RZH6"/>
<dbReference type="Gene3D" id="3.20.20.80">
    <property type="entry name" value="Glycosidases"/>
    <property type="match status" value="1"/>
</dbReference>
<dbReference type="GO" id="GO:0005576">
    <property type="term" value="C:extracellular region"/>
    <property type="evidence" value="ECO:0007669"/>
    <property type="project" value="UniProtKB-SubCell"/>
</dbReference>
<dbReference type="EC" id="3.2.1.78" evidence="4"/>
<evidence type="ECO:0000256" key="4">
    <source>
        <dbReference type="ARBA" id="ARBA00012706"/>
    </source>
</evidence>
<dbReference type="InterPro" id="IPR017853">
    <property type="entry name" value="GH"/>
</dbReference>
<dbReference type="Pfam" id="PF26410">
    <property type="entry name" value="GH5_mannosidase"/>
    <property type="match status" value="1"/>
</dbReference>
<comment type="catalytic activity">
    <reaction evidence="1">
        <text>Random hydrolysis of (1-&gt;4)-beta-D-mannosidic linkages in mannans, galactomannans and glucomannans.</text>
        <dbReference type="EC" id="3.2.1.78"/>
    </reaction>
</comment>
<comment type="similarity">
    <text evidence="3">Belongs to the glycosyl hydrolase 5 (cellulase A) family.</text>
</comment>
<sequence length="366" mass="39789">MKIFSIISACAAVSVATAAFSSYAKPSGQVFSIDGKAQYFAGTNTYWLGFLTDNSDIDTVMTHLAASELKVLRVWGFNDVTSTPGSGTVWYQSFISGSDPVINTGSDGLERLDYVVQSAEAHGISLIINFVNNWSDYGGMAAYVSYYGLSSNTDWYTSSAAQAQYQKYIAAVVARYKTSKNIFAWELANEPRCNGCATSVITSWVTTTSAYIKGLDPNHMVTIGDEGFGLSGGASGDYPYSTSEGESFHDNLAISTIDFGTYHMYPSSWGESDTWAQQWIQAHADVGTALGKPVILEEYGPTNHTEDLQWQQWVMDTQTAGDMYWQYGDTLSGGQTTDDGYTIYYGTSEFDTLITPHASAMAAKAV</sequence>
<dbReference type="PANTHER" id="PTHR31451:SF39">
    <property type="entry name" value="MANNAN ENDO-1,4-BETA-MANNOSIDASE 1"/>
    <property type="match status" value="1"/>
</dbReference>
<organism evidence="11 12">
    <name type="scientific">Lachnellula occidentalis</name>
    <dbReference type="NCBI Taxonomy" id="215460"/>
    <lineage>
        <taxon>Eukaryota</taxon>
        <taxon>Fungi</taxon>
        <taxon>Dikarya</taxon>
        <taxon>Ascomycota</taxon>
        <taxon>Pezizomycotina</taxon>
        <taxon>Leotiomycetes</taxon>
        <taxon>Helotiales</taxon>
        <taxon>Lachnaceae</taxon>
        <taxon>Lachnellula</taxon>
    </lineage>
</organism>
<dbReference type="InterPro" id="IPR045053">
    <property type="entry name" value="MAN-like"/>
</dbReference>
<evidence type="ECO:0000256" key="8">
    <source>
        <dbReference type="ARBA" id="ARBA00023295"/>
    </source>
</evidence>
<evidence type="ECO:0000256" key="1">
    <source>
        <dbReference type="ARBA" id="ARBA00001678"/>
    </source>
</evidence>
<accession>A0A8H8RZH6</accession>
<keyword evidence="5" id="KW-0964">Secreted</keyword>
<evidence type="ECO:0000313" key="12">
    <source>
        <dbReference type="Proteomes" id="UP000443090"/>
    </source>
</evidence>
<gene>
    <name evidence="11" type="primary">manA</name>
    <name evidence="11" type="ORF">LOCC1_G007210</name>
</gene>